<evidence type="ECO:0000313" key="1">
    <source>
        <dbReference type="EnsemblPlants" id="EMT24074"/>
    </source>
</evidence>
<dbReference type="EnsemblPlants" id="EMT24074">
    <property type="protein sequence ID" value="EMT24074"/>
    <property type="gene ID" value="F775_43819"/>
</dbReference>
<protein>
    <submittedName>
        <fullName evidence="1">Uncharacterized protein</fullName>
    </submittedName>
</protein>
<dbReference type="AlphaFoldDB" id="M8BQ30"/>
<accession>M8BQ30</accession>
<reference evidence="1" key="1">
    <citation type="submission" date="2015-06" db="UniProtKB">
        <authorList>
            <consortium name="EnsemblPlants"/>
        </authorList>
    </citation>
    <scope>IDENTIFICATION</scope>
</reference>
<proteinExistence type="predicted"/>
<name>M8BQ30_AEGTA</name>
<sequence length="87" mass="9982">MQGEEGLMHCICGAGGDPHRRRFDRSPLRLRQQSPWSPCERSLLRLRRRSNKGHPWWGCSRALLAAAGDIANSILELHLRRFCHAQP</sequence>
<organism evidence="1">
    <name type="scientific">Aegilops tauschii</name>
    <name type="common">Tausch's goatgrass</name>
    <name type="synonym">Aegilops squarrosa</name>
    <dbReference type="NCBI Taxonomy" id="37682"/>
    <lineage>
        <taxon>Eukaryota</taxon>
        <taxon>Viridiplantae</taxon>
        <taxon>Streptophyta</taxon>
        <taxon>Embryophyta</taxon>
        <taxon>Tracheophyta</taxon>
        <taxon>Spermatophyta</taxon>
        <taxon>Magnoliopsida</taxon>
        <taxon>Liliopsida</taxon>
        <taxon>Poales</taxon>
        <taxon>Poaceae</taxon>
        <taxon>BOP clade</taxon>
        <taxon>Pooideae</taxon>
        <taxon>Triticodae</taxon>
        <taxon>Triticeae</taxon>
        <taxon>Triticinae</taxon>
        <taxon>Aegilops</taxon>
    </lineage>
</organism>